<protein>
    <submittedName>
        <fullName evidence="2">RIKEN cDNA 4930407I10 gene</fullName>
    </submittedName>
</protein>
<evidence type="ECO:0007829" key="5">
    <source>
        <dbReference type="ProteomicsDB" id="D3Z5T8"/>
    </source>
</evidence>
<dbReference type="Pfam" id="PF15856">
    <property type="entry name" value="DUF4727"/>
    <property type="match status" value="1"/>
</dbReference>
<reference evidence="2" key="3">
    <citation type="submission" date="2025-08" db="UniProtKB">
        <authorList>
            <consortium name="Ensembl"/>
        </authorList>
    </citation>
    <scope>IDENTIFICATION</scope>
    <source>
        <strain evidence="2">C57BL/6J</strain>
    </source>
</reference>
<feature type="compositionally biased region" description="Basic and acidic residues" evidence="1">
    <location>
        <begin position="895"/>
        <end position="910"/>
    </location>
</feature>
<evidence type="ECO:0000256" key="1">
    <source>
        <dbReference type="SAM" id="MobiDB-lite"/>
    </source>
</evidence>
<feature type="compositionally biased region" description="Polar residues" evidence="1">
    <location>
        <begin position="1095"/>
        <end position="1106"/>
    </location>
</feature>
<feature type="compositionally biased region" description="Polar residues" evidence="1">
    <location>
        <begin position="774"/>
        <end position="787"/>
    </location>
</feature>
<feature type="compositionally biased region" description="Acidic residues" evidence="1">
    <location>
        <begin position="739"/>
        <end position="750"/>
    </location>
</feature>
<dbReference type="GeneID" id="328573"/>
<reference evidence="2" key="4">
    <citation type="submission" date="2025-09" db="UniProtKB">
        <authorList>
            <consortium name="Ensembl"/>
        </authorList>
    </citation>
    <scope>IDENTIFICATION</scope>
    <source>
        <strain evidence="2">C57BL/6J</strain>
    </source>
</reference>
<organism evidence="2 4">
    <name type="scientific">Mus musculus</name>
    <name type="common">Mouse</name>
    <dbReference type="NCBI Taxonomy" id="10090"/>
    <lineage>
        <taxon>Eukaryota</taxon>
        <taxon>Metazoa</taxon>
        <taxon>Chordata</taxon>
        <taxon>Craniata</taxon>
        <taxon>Vertebrata</taxon>
        <taxon>Euteleostomi</taxon>
        <taxon>Mammalia</taxon>
        <taxon>Eutheria</taxon>
        <taxon>Euarchontoglires</taxon>
        <taxon>Glires</taxon>
        <taxon>Rodentia</taxon>
        <taxon>Myomorpha</taxon>
        <taxon>Muroidea</taxon>
        <taxon>Muridae</taxon>
        <taxon>Murinae</taxon>
        <taxon>Mus</taxon>
        <taxon>Mus</taxon>
    </lineage>
</organism>
<dbReference type="OrthoDB" id="9834506at2759"/>
<proteinExistence type="evidence at protein level"/>
<feature type="compositionally biased region" description="Basic and acidic residues" evidence="1">
    <location>
        <begin position="788"/>
        <end position="813"/>
    </location>
</feature>
<dbReference type="iPTMnet" id="D3Z5T8"/>
<dbReference type="PANTHER" id="PTHR22379:SF1">
    <property type="entry name" value="RIKEN CDNA 4930407I10 GENE"/>
    <property type="match status" value="1"/>
</dbReference>
<dbReference type="InParanoid" id="D3Z5T8"/>
<dbReference type="PeptideAtlas" id="D3Z5T8"/>
<feature type="compositionally biased region" description="Basic and acidic residues" evidence="1">
    <location>
        <begin position="409"/>
        <end position="419"/>
    </location>
</feature>
<keyword evidence="4" id="KW-1185">Reference proteome</keyword>
<dbReference type="PhosphoSitePlus" id="D3Z5T8"/>
<dbReference type="RNAct" id="D3Z5T8">
    <property type="molecule type" value="protein"/>
</dbReference>
<sequence>MLLPLLGACAVIGPFQGPEWEPVRGLLSQDQSCKDPRCCGNLLVSCLFLIWQIQQYWHQFSRTRKRNVTKVPPQRWTVLSAPQDTFVGMIPEFFTHGKNRGLDVHIQQWMQKRRWGYQKTVRQQWDTQYLLSLQKPCQDLPWDVHTSTEPIFCTSSFSNTCLLPQDSSWEAWQLPWYPRDSQAHPSLAICQRTEQLLDPSHTLVPAEPVSLRYTSTTLAFSLPNFPPAQSPNVCLREFLPSPLNQQLEMSTKECLEHPQGPLGPWSQTKTVGRECSEATLQYLNKRKSRREDAQEIRASRAFCPIDSGVEEEEQAKALGYRDQRQERRDTDGEISVSEWERQTQVRTAVREQTEKLQRKAQREPGEESSSPQSHIGENQEEFRCKTDIATQIPAWVDQEDAVETPTLGKNEKEARGKEEAEVEAQGLETQDWTGSKAAENSQGLKWGTRDQFGGNTGTETEVEEGRNKDQIGSGDGVKIETSGRENPGEFKQQDNEKTQALGWEKQRCIRTENDVQTPAGERGGQSSSENDWKIQASKGENQNLSRQEVELGLKKLREVREEDWVVIQAPCWGSQSLRLIAVKRGPCCRDQSQVRGEYTVDISTLESDQREGGDADAANQVTPEAEEQARSSEPDMETCIVPSQDEEKTEEENGMYALAQGKRNLRGANGTDGAQTQKLGEENQGQLGNESHKMIHGPKRKNQKQVRGNDHINNQTSETGNWAELTSKKGDMTHGTGYEEAEEAEGEDGTEGMRIVRGAGGEEGTETKAAVEESQSPLGDVGTNTHSSELENQKEMGSEDATEARAPEQRNKTEPGNNDIKTQRPESESQGQLAEAGGIGEQAKGESTSGNGAAEKKNWGEGAGEDCRKLQRPRRKDQRLRLGEVDGKTYQLEWKNQENFRDGNDADIQKQGKRNPLCFTGDDGSDTRASVGEDQRQSVCETDEKSQTPGQRNQGKRRDTATEIQDVGVQRKRRAEGSKLSHPSGRGDKGRVGRKDAVRPSPPNDSSGKVGPTRQKCSSAQLASLTSGYGTPGHKQPMAGNGVDSAPGSEEHLSCQGRAAAWKHRREVSERTQKAQPGSQRRQERDKRVDLGKASSPTCQDPYPQSQASSVFPSLLCPQVSQAAPAVPCVPVALKTLHKWPALKKSKHLLLESLMKRRIAHLRWGLPRRILESYLLFHFLESCSLPPAGGRLPGSRTNRERQRHQERHCESQASLLGLESPVGTQSRPVLEKKSSKLCTQVQAVEKRRPTKPEPTGSSIPPKKPRRIRPPGGAREPQIQEEAPKAKIPAPKIPRPAVEPRSWHNPGGVPEFSIENSRSREMVRSGVSHVEEKTSSRAKASSSPGGCNHLKKERVPREASGLPANKYLHPTGGKSGSVRPSEDRKRASSAHTSSLKGSIHSAAARLSMTVWSKMAWSTQLAKPQHSTPFLTPRNPTPLNKVGAPHTDVNCSRFPTALEKDLGPPGVTVSRIESYQEHETPGNSMGTPHNPAISQKFGFMRHLRYFLRQYGLKK</sequence>
<dbReference type="AlphaFoldDB" id="D3Z5T8"/>
<dbReference type="HOGENOM" id="CLU_248135_0_0_1"/>
<name>D3Z5T8_MOUSE</name>
<feature type="compositionally biased region" description="Basic and acidic residues" evidence="1">
    <location>
        <begin position="975"/>
        <end position="998"/>
    </location>
</feature>
<dbReference type="InterPro" id="IPR031715">
    <property type="entry name" value="DUF4727"/>
</dbReference>
<dbReference type="Proteomes" id="UP000000589">
    <property type="component" value="Chromosome 15"/>
</dbReference>
<feature type="compositionally biased region" description="Basic residues" evidence="1">
    <location>
        <begin position="694"/>
        <end position="704"/>
    </location>
</feature>
<feature type="region of interest" description="Disordered" evidence="1">
    <location>
        <begin position="604"/>
        <end position="1106"/>
    </location>
</feature>
<feature type="compositionally biased region" description="Basic and acidic residues" evidence="1">
    <location>
        <begin position="931"/>
        <end position="946"/>
    </location>
</feature>
<gene>
    <name evidence="2 3" type="primary">4930407I10Rik</name>
</gene>
<dbReference type="PANTHER" id="PTHR22379">
    <property type="entry name" value="RIKEN CDNA 4930407I10 GENE"/>
    <property type="match status" value="1"/>
</dbReference>
<dbReference type="Ensembl" id="ENSMUST00000100396.4">
    <property type="protein sequence ID" value="ENSMUSP00000097965.3"/>
    <property type="gene ID" value="ENSMUSG00000075524.4"/>
</dbReference>
<dbReference type="UCSC" id="uc007wyb.1">
    <property type="organism name" value="mouse"/>
</dbReference>
<dbReference type="AGR" id="MGI:2685593"/>
<feature type="compositionally biased region" description="Basic and acidic residues" evidence="1">
    <location>
        <begin position="854"/>
        <end position="869"/>
    </location>
</feature>
<feature type="compositionally biased region" description="Basic and acidic residues" evidence="1">
    <location>
        <begin position="504"/>
        <end position="513"/>
    </location>
</feature>
<feature type="compositionally biased region" description="Basic and acidic residues" evidence="1">
    <location>
        <begin position="477"/>
        <end position="497"/>
    </location>
</feature>
<dbReference type="GeneTree" id="ENSGT00900000141218"/>
<dbReference type="RefSeq" id="NP_001159947.1">
    <property type="nucleotide sequence ID" value="NM_001166475.1"/>
</dbReference>
<feature type="region of interest" description="Disordered" evidence="1">
    <location>
        <begin position="1188"/>
        <end position="1397"/>
    </location>
</feature>
<dbReference type="eggNOG" id="ENOG502TM1G">
    <property type="taxonomic scope" value="Eukaryota"/>
</dbReference>
<feature type="region of interest" description="Disordered" evidence="1">
    <location>
        <begin position="394"/>
        <end position="545"/>
    </location>
</feature>
<feature type="compositionally biased region" description="Polar residues" evidence="1">
    <location>
        <begin position="1015"/>
        <end position="1029"/>
    </location>
</feature>
<feature type="compositionally biased region" description="Basic and acidic residues" evidence="1">
    <location>
        <begin position="319"/>
        <end position="331"/>
    </location>
</feature>
<feature type="compositionally biased region" description="Basic and acidic residues" evidence="1">
    <location>
        <begin position="338"/>
        <end position="365"/>
    </location>
</feature>
<feature type="region of interest" description="Disordered" evidence="1">
    <location>
        <begin position="311"/>
        <end position="378"/>
    </location>
</feature>
<dbReference type="OMA" id="TWAPGKE"/>
<evidence type="ECO:0000313" key="2">
    <source>
        <dbReference type="Ensembl" id="ENSMUSP00000097965.3"/>
    </source>
</evidence>
<dbReference type="ProteomicsDB" id="367685"/>
<reference evidence="2 4" key="2">
    <citation type="journal article" date="2011" name="PLoS Biol.">
        <title>Modernizing reference genome assemblies.</title>
        <authorList>
            <person name="Church D.M."/>
            <person name="Schneider V.A."/>
            <person name="Graves T."/>
            <person name="Auger K."/>
            <person name="Cunningham F."/>
            <person name="Bouk N."/>
            <person name="Chen H.C."/>
            <person name="Agarwala R."/>
            <person name="McLaren W.M."/>
            <person name="Ritchie G.R."/>
            <person name="Albracht D."/>
            <person name="Kremitzki M."/>
            <person name="Rock S."/>
            <person name="Kotkiewicz H."/>
            <person name="Kremitzki C."/>
            <person name="Wollam A."/>
            <person name="Trani L."/>
            <person name="Fulton L."/>
            <person name="Fulton R."/>
            <person name="Matthews L."/>
            <person name="Whitehead S."/>
            <person name="Chow W."/>
            <person name="Torrance J."/>
            <person name="Dunn M."/>
            <person name="Harden G."/>
            <person name="Threadgold G."/>
            <person name="Wood J."/>
            <person name="Collins J."/>
            <person name="Heath P."/>
            <person name="Griffiths G."/>
            <person name="Pelan S."/>
            <person name="Grafham D."/>
            <person name="Eichler E.E."/>
            <person name="Weinstock G."/>
            <person name="Mardis E.R."/>
            <person name="Wilson R.K."/>
            <person name="Howe K."/>
            <person name="Flicek P."/>
            <person name="Hubbard T."/>
        </authorList>
    </citation>
    <scope>NUCLEOTIDE SEQUENCE [LARGE SCALE GENOMIC DNA]</scope>
    <source>
        <strain evidence="2 4">C57BL/6J</strain>
    </source>
</reference>
<evidence type="ECO:0000313" key="3">
    <source>
        <dbReference type="MGI" id="MGI:2685593"/>
    </source>
</evidence>
<feature type="compositionally biased region" description="Basic and acidic residues" evidence="1">
    <location>
        <begin position="1081"/>
        <end position="1091"/>
    </location>
</feature>
<reference evidence="2 4" key="1">
    <citation type="journal article" date="2009" name="PLoS Biol.">
        <title>Lineage-specific biology revealed by a finished genome assembly of the mouse.</title>
        <authorList>
            <consortium name="Mouse Genome Sequencing Consortium"/>
            <person name="Church D.M."/>
            <person name="Goodstadt L."/>
            <person name="Hillier L.W."/>
            <person name="Zody M.C."/>
            <person name="Goldstein S."/>
            <person name="She X."/>
            <person name="Bult C.J."/>
            <person name="Agarwala R."/>
            <person name="Cherry J.L."/>
            <person name="DiCuccio M."/>
            <person name="Hlavina W."/>
            <person name="Kapustin Y."/>
            <person name="Meric P."/>
            <person name="Maglott D."/>
            <person name="Birtle Z."/>
            <person name="Marques A.C."/>
            <person name="Graves T."/>
            <person name="Zhou S."/>
            <person name="Teague B."/>
            <person name="Potamousis K."/>
            <person name="Churas C."/>
            <person name="Place M."/>
            <person name="Herschleb J."/>
            <person name="Runnheim R."/>
            <person name="Forrest D."/>
            <person name="Amos-Landgraf J."/>
            <person name="Schwartz D.C."/>
            <person name="Cheng Z."/>
            <person name="Lindblad-Toh K."/>
            <person name="Eichler E.E."/>
            <person name="Ponting C.P."/>
        </authorList>
    </citation>
    <scope>NUCLEOTIDE SEQUENCE [LARGE SCALE GENOMIC DNA]</scope>
    <source>
        <strain evidence="2 4">C57BL/6J</strain>
    </source>
</reference>
<dbReference type="PaxDb" id="10090-ENSMUSP00000097965"/>
<evidence type="ECO:0000313" key="4">
    <source>
        <dbReference type="Proteomes" id="UP000000589"/>
    </source>
</evidence>
<dbReference type="Bgee" id="ENSMUSG00000075524">
    <property type="expression patterns" value="Expressed in seminiferous tubule of testis and 4 other cell types or tissues"/>
</dbReference>
<feature type="compositionally biased region" description="Polar residues" evidence="1">
    <location>
        <begin position="367"/>
        <end position="376"/>
    </location>
</feature>
<dbReference type="KEGG" id="mmu:328573"/>
<dbReference type="BioGRID-ORCS" id="328573">
    <property type="hits" value="1 hit in 76 CRISPR screens"/>
</dbReference>
<dbReference type="GlyGen" id="D3Z5T8">
    <property type="glycosylation" value="1 site"/>
</dbReference>
<dbReference type="MGI" id="MGI:2685593">
    <property type="gene designation" value="4930407I10Rik"/>
</dbReference>
<feature type="compositionally biased region" description="Basic and acidic residues" evidence="1">
    <location>
        <begin position="1316"/>
        <end position="1334"/>
    </location>
</feature>
<feature type="compositionally biased region" description="Polar residues" evidence="1">
    <location>
        <begin position="672"/>
        <end position="689"/>
    </location>
</feature>
<accession>D3Z5T8</accession>
<keyword evidence="5" id="KW-1267">Proteomics identification</keyword>
<dbReference type="SMR" id="D3Z5T8"/>
<feature type="compositionally biased region" description="Polar residues" evidence="1">
    <location>
        <begin position="711"/>
        <end position="720"/>
    </location>
</feature>
<dbReference type="VEuPathDB" id="HostDB:ENSMUSG00000075524"/>
<feature type="compositionally biased region" description="Polar residues" evidence="1">
    <location>
        <begin position="427"/>
        <end position="443"/>
    </location>
</feature>